<evidence type="ECO:0000313" key="1">
    <source>
        <dbReference type="EMBL" id="GIX87970.1"/>
    </source>
</evidence>
<comment type="caution">
    <text evidence="1">The sequence shown here is derived from an EMBL/GenBank/DDBJ whole genome shotgun (WGS) entry which is preliminary data.</text>
</comment>
<protein>
    <recommendedName>
        <fullName evidence="3">Secreted protein</fullName>
    </recommendedName>
</protein>
<evidence type="ECO:0008006" key="3">
    <source>
        <dbReference type="Google" id="ProtNLM"/>
    </source>
</evidence>
<name>A0AAV4NSJ5_9ARAC</name>
<proteinExistence type="predicted"/>
<organism evidence="1 2">
    <name type="scientific">Caerostris darwini</name>
    <dbReference type="NCBI Taxonomy" id="1538125"/>
    <lineage>
        <taxon>Eukaryota</taxon>
        <taxon>Metazoa</taxon>
        <taxon>Ecdysozoa</taxon>
        <taxon>Arthropoda</taxon>
        <taxon>Chelicerata</taxon>
        <taxon>Arachnida</taxon>
        <taxon>Araneae</taxon>
        <taxon>Araneomorphae</taxon>
        <taxon>Entelegynae</taxon>
        <taxon>Araneoidea</taxon>
        <taxon>Araneidae</taxon>
        <taxon>Caerostris</taxon>
    </lineage>
</organism>
<dbReference type="Proteomes" id="UP001054837">
    <property type="component" value="Unassembled WGS sequence"/>
</dbReference>
<accession>A0AAV4NSJ5</accession>
<dbReference type="EMBL" id="BPLQ01002032">
    <property type="protein sequence ID" value="GIX87970.1"/>
    <property type="molecule type" value="Genomic_DNA"/>
</dbReference>
<reference evidence="1 2" key="1">
    <citation type="submission" date="2021-06" db="EMBL/GenBank/DDBJ databases">
        <title>Caerostris darwini draft genome.</title>
        <authorList>
            <person name="Kono N."/>
            <person name="Arakawa K."/>
        </authorList>
    </citation>
    <scope>NUCLEOTIDE SEQUENCE [LARGE SCALE GENOMIC DNA]</scope>
</reference>
<sequence length="99" mass="11281">MMDRSAAALWSRCLGLLRVARPSFMDVSRKRKTHKSRRQKGNKPLLEVFLILCLAPTTIRGGEMELNVLMRILVGEVCCSHNDLCSRSLWYILMTSVSN</sequence>
<evidence type="ECO:0000313" key="2">
    <source>
        <dbReference type="Proteomes" id="UP001054837"/>
    </source>
</evidence>
<gene>
    <name evidence="1" type="ORF">CDAR_437781</name>
</gene>
<keyword evidence="2" id="KW-1185">Reference proteome</keyword>
<dbReference type="AlphaFoldDB" id="A0AAV4NSJ5"/>